<organism evidence="1 2">
    <name type="scientific">Zingiber officinale</name>
    <name type="common">Ginger</name>
    <name type="synonym">Amomum zingiber</name>
    <dbReference type="NCBI Taxonomy" id="94328"/>
    <lineage>
        <taxon>Eukaryota</taxon>
        <taxon>Viridiplantae</taxon>
        <taxon>Streptophyta</taxon>
        <taxon>Embryophyta</taxon>
        <taxon>Tracheophyta</taxon>
        <taxon>Spermatophyta</taxon>
        <taxon>Magnoliopsida</taxon>
        <taxon>Liliopsida</taxon>
        <taxon>Zingiberales</taxon>
        <taxon>Zingiberaceae</taxon>
        <taxon>Zingiber</taxon>
    </lineage>
</organism>
<dbReference type="EMBL" id="JACMSC010000005">
    <property type="protein sequence ID" value="KAG6522466.1"/>
    <property type="molecule type" value="Genomic_DNA"/>
</dbReference>
<keyword evidence="2" id="KW-1185">Reference proteome</keyword>
<proteinExistence type="predicted"/>
<comment type="caution">
    <text evidence="1">The sequence shown here is derived from an EMBL/GenBank/DDBJ whole genome shotgun (WGS) entry which is preliminary data.</text>
</comment>
<name>A0A8J5LJD0_ZINOF</name>
<protein>
    <submittedName>
        <fullName evidence="1">Uncharacterized protein</fullName>
    </submittedName>
</protein>
<evidence type="ECO:0000313" key="1">
    <source>
        <dbReference type="EMBL" id="KAG6522466.1"/>
    </source>
</evidence>
<reference evidence="1 2" key="1">
    <citation type="submission" date="2020-08" db="EMBL/GenBank/DDBJ databases">
        <title>Plant Genome Project.</title>
        <authorList>
            <person name="Zhang R.-G."/>
        </authorList>
    </citation>
    <scope>NUCLEOTIDE SEQUENCE [LARGE SCALE GENOMIC DNA]</scope>
    <source>
        <tissue evidence="1">Rhizome</tissue>
    </source>
</reference>
<dbReference type="AlphaFoldDB" id="A0A8J5LJD0"/>
<gene>
    <name evidence="1" type="ORF">ZIOFF_019606</name>
</gene>
<dbReference type="PROSITE" id="PS51257">
    <property type="entry name" value="PROKAR_LIPOPROTEIN"/>
    <property type="match status" value="1"/>
</dbReference>
<sequence>MRHVLKSAVPYESINCGKRDHVLLWHAGSGCDLRECECTTCHARAALLTTVTDITDITEPDLGFGIPLLTSIELVLSMAFMRLRPPAPKHQEETEKKANGKSPPTRLCFLATLCLSCSGS</sequence>
<dbReference type="Proteomes" id="UP000734854">
    <property type="component" value="Unassembled WGS sequence"/>
</dbReference>
<evidence type="ECO:0000313" key="2">
    <source>
        <dbReference type="Proteomes" id="UP000734854"/>
    </source>
</evidence>
<accession>A0A8J5LJD0</accession>